<dbReference type="InterPro" id="IPR004137">
    <property type="entry name" value="HCP/CODH"/>
</dbReference>
<dbReference type="GO" id="GO:0042542">
    <property type="term" value="P:response to hydrogen peroxide"/>
    <property type="evidence" value="ECO:0007669"/>
    <property type="project" value="TreeGrafter"/>
</dbReference>
<dbReference type="PANTHER" id="PTHR30109:SF0">
    <property type="entry name" value="HYDROXYLAMINE REDUCTASE"/>
    <property type="match status" value="1"/>
</dbReference>
<name>A0A0F8Z658_9ZZZZ</name>
<evidence type="ECO:0000256" key="1">
    <source>
        <dbReference type="ARBA" id="ARBA00022723"/>
    </source>
</evidence>
<reference evidence="4" key="1">
    <citation type="journal article" date="2015" name="Nature">
        <title>Complex archaea that bridge the gap between prokaryotes and eukaryotes.</title>
        <authorList>
            <person name="Spang A."/>
            <person name="Saw J.H."/>
            <person name="Jorgensen S.L."/>
            <person name="Zaremba-Niedzwiedzka K."/>
            <person name="Martijn J."/>
            <person name="Lind A.E."/>
            <person name="van Eijk R."/>
            <person name="Schleper C."/>
            <person name="Guy L."/>
            <person name="Ettema T.J."/>
        </authorList>
    </citation>
    <scope>NUCLEOTIDE SEQUENCE</scope>
</reference>
<evidence type="ECO:0000256" key="3">
    <source>
        <dbReference type="ARBA" id="ARBA00023014"/>
    </source>
</evidence>
<organism evidence="4">
    <name type="scientific">marine sediment metagenome</name>
    <dbReference type="NCBI Taxonomy" id="412755"/>
    <lineage>
        <taxon>unclassified sequences</taxon>
        <taxon>metagenomes</taxon>
        <taxon>ecological metagenomes</taxon>
    </lineage>
</organism>
<dbReference type="Pfam" id="PF03063">
    <property type="entry name" value="Prismane"/>
    <property type="match status" value="1"/>
</dbReference>
<dbReference type="InterPro" id="IPR011254">
    <property type="entry name" value="Prismane-like_sf"/>
</dbReference>
<dbReference type="GO" id="GO:0046872">
    <property type="term" value="F:metal ion binding"/>
    <property type="evidence" value="ECO:0007669"/>
    <property type="project" value="UniProtKB-KW"/>
</dbReference>
<gene>
    <name evidence="4" type="ORF">LCGC14_3010210</name>
</gene>
<keyword evidence="1" id="KW-0479">Metal-binding</keyword>
<evidence type="ECO:0000256" key="2">
    <source>
        <dbReference type="ARBA" id="ARBA00023004"/>
    </source>
</evidence>
<keyword evidence="2" id="KW-0408">Iron</keyword>
<comment type="caution">
    <text evidence="4">The sequence shown here is derived from an EMBL/GenBank/DDBJ whole genome shotgun (WGS) entry which is preliminary data.</text>
</comment>
<evidence type="ECO:0000313" key="4">
    <source>
        <dbReference type="EMBL" id="KKK61849.1"/>
    </source>
</evidence>
<evidence type="ECO:0008006" key="5">
    <source>
        <dbReference type="Google" id="ProtNLM"/>
    </source>
</evidence>
<keyword evidence="3" id="KW-0411">Iron-sulfur</keyword>
<feature type="non-terminal residue" evidence="4">
    <location>
        <position position="105"/>
    </location>
</feature>
<dbReference type="GO" id="GO:0051536">
    <property type="term" value="F:iron-sulfur cluster binding"/>
    <property type="evidence" value="ECO:0007669"/>
    <property type="project" value="UniProtKB-KW"/>
</dbReference>
<protein>
    <recommendedName>
        <fullName evidence="5">Hydroxylamine reductase</fullName>
    </recommendedName>
</protein>
<dbReference type="PANTHER" id="PTHR30109">
    <property type="entry name" value="HYDROXYLAMINE REDUCTASE"/>
    <property type="match status" value="1"/>
</dbReference>
<dbReference type="GO" id="GO:0004601">
    <property type="term" value="F:peroxidase activity"/>
    <property type="evidence" value="ECO:0007669"/>
    <property type="project" value="TreeGrafter"/>
</dbReference>
<dbReference type="EMBL" id="LAZR01062285">
    <property type="protein sequence ID" value="KKK61849.1"/>
    <property type="molecule type" value="Genomic_DNA"/>
</dbReference>
<accession>A0A0F8Z658</accession>
<sequence length="105" mass="11883">MSGHDLKDLDELLQQTEGKGINVYTHNEMLPCQAYPELKKHKHLVGNYGGAWQDQRKFDAFPGPILMTTNCIQKPKESYTGRIFTSGLVAWPGVRHIGPERDFSP</sequence>
<dbReference type="Gene3D" id="3.40.50.2030">
    <property type="match status" value="1"/>
</dbReference>
<dbReference type="InterPro" id="IPR016099">
    <property type="entry name" value="Prismane-like_a/b-sand"/>
</dbReference>
<dbReference type="SUPFAM" id="SSF56821">
    <property type="entry name" value="Prismane protein-like"/>
    <property type="match status" value="1"/>
</dbReference>
<proteinExistence type="predicted"/>
<dbReference type="AlphaFoldDB" id="A0A0F8Z658"/>
<dbReference type="GO" id="GO:0050418">
    <property type="term" value="F:hydroxylamine reductase activity"/>
    <property type="evidence" value="ECO:0007669"/>
    <property type="project" value="TreeGrafter"/>
</dbReference>